<feature type="region of interest" description="Disordered" evidence="1">
    <location>
        <begin position="792"/>
        <end position="836"/>
    </location>
</feature>
<dbReference type="SUPFAM" id="SSF51197">
    <property type="entry name" value="Clavaminate synthase-like"/>
    <property type="match status" value="1"/>
</dbReference>
<name>A0A8K0XJL2_9AGAR</name>
<proteinExistence type="predicted"/>
<gene>
    <name evidence="3" type="ORF">BXZ70DRAFT_1013356</name>
</gene>
<dbReference type="AlphaFoldDB" id="A0A8K0XJL2"/>
<dbReference type="Gene3D" id="2.60.120.650">
    <property type="entry name" value="Cupin"/>
    <property type="match status" value="1"/>
</dbReference>
<accession>A0A8K0XJL2</accession>
<feature type="domain" description="JmjC" evidence="2">
    <location>
        <begin position="520"/>
        <end position="674"/>
    </location>
</feature>
<protein>
    <recommendedName>
        <fullName evidence="2">JmjC domain-containing protein</fullName>
    </recommendedName>
</protein>
<keyword evidence="4" id="KW-1185">Reference proteome</keyword>
<evidence type="ECO:0000259" key="2">
    <source>
        <dbReference type="PROSITE" id="PS51184"/>
    </source>
</evidence>
<dbReference type="InterPro" id="IPR003347">
    <property type="entry name" value="JmjC_dom"/>
</dbReference>
<dbReference type="Proteomes" id="UP000813824">
    <property type="component" value="Unassembled WGS sequence"/>
</dbReference>
<evidence type="ECO:0000313" key="4">
    <source>
        <dbReference type="Proteomes" id="UP000813824"/>
    </source>
</evidence>
<evidence type="ECO:0000256" key="1">
    <source>
        <dbReference type="SAM" id="MobiDB-lite"/>
    </source>
</evidence>
<comment type="caution">
    <text evidence="3">The sequence shown here is derived from an EMBL/GenBank/DDBJ whole genome shotgun (WGS) entry which is preliminary data.</text>
</comment>
<feature type="compositionally biased region" description="Pro residues" evidence="1">
    <location>
        <begin position="802"/>
        <end position="816"/>
    </location>
</feature>
<dbReference type="OrthoDB" id="2635829at2759"/>
<sequence>MKREELERLRLFSKNTPLIVTHLRDSYWMGWAERTLRVLQSTTWQLVQSSYQEVLSRKTGPRIEVAEVYDDDTKTWPFTSVFTDERMLSSGRLQNQQLALMLWFCRLHCEAVDNLIFPGWPKPGENTWWTLSAYDKSESEQVQAVFRQSLAKVMWMDQIARGIVKELHEGHPSTMLVRWAMLEVAGLGNIEQMMRIVVGQSEPGGSENQVEPEDQEMLILRYCTSVSTNGAIAAHQRPRKDETRWRKSLQLSRWADDLKGPLQYALPLRNMDARVKTSYQRDVKAWIKLIFDGAKAACERMEMCIPTAIPTLPQIPTFACLNPKSSGDFQMWPNGLKTERPASLVDRRLQEWLATHSEDATETTLDNRPLVQILEYPNPKTVMAVSELVQKIRSHISRAEAVVVRNCPPLEDALRWDLRSLTDLMMNDVHQAQDTKMRAQKWNLTRQAVENYHVSVTALELLESSAEADGWEGSVLDLPSRHHMVPPLSQGVAEDDNDPFFRVWKYEVNDEEMSMEQAEKAGPFMLFETSDPGPFLSTNGHKGWAILSTGRFMTHPHHDAWGYGTTIKVAVGTKVWVYLRVKKGANVREEMNHHVTLACGTDQEREEDLMDLMQGHLSPICPAFYLILRPNELLFQPPGLWHAVETPEDSIAIGDHILTCDSMHITEQSMVVSARSHHIATNAEHAHMFHAAARMWIHRVAQNGEDSVASFVHSAENPPQHARQLVSGNLPEGYDHLVGDWVVPTKNERVLRVIHYREDPGAWFAFAELELTAEEETVVRDIRAARVPDKFFNPLPTQATEPNPPDTTTPPTPAPPHVTTVSVSRQPSEQSDHSAVESLVAVHPNPQLLVNLRLPHPQFLYHHANHPH</sequence>
<reference evidence="3" key="1">
    <citation type="journal article" date="2021" name="New Phytol.">
        <title>Evolutionary innovations through gain and loss of genes in the ectomycorrhizal Boletales.</title>
        <authorList>
            <person name="Wu G."/>
            <person name="Miyauchi S."/>
            <person name="Morin E."/>
            <person name="Kuo A."/>
            <person name="Drula E."/>
            <person name="Varga T."/>
            <person name="Kohler A."/>
            <person name="Feng B."/>
            <person name="Cao Y."/>
            <person name="Lipzen A."/>
            <person name="Daum C."/>
            <person name="Hundley H."/>
            <person name="Pangilinan J."/>
            <person name="Johnson J."/>
            <person name="Barry K."/>
            <person name="LaButti K."/>
            <person name="Ng V."/>
            <person name="Ahrendt S."/>
            <person name="Min B."/>
            <person name="Choi I.G."/>
            <person name="Park H."/>
            <person name="Plett J.M."/>
            <person name="Magnuson J."/>
            <person name="Spatafora J.W."/>
            <person name="Nagy L.G."/>
            <person name="Henrissat B."/>
            <person name="Grigoriev I.V."/>
            <person name="Yang Z.L."/>
            <person name="Xu J."/>
            <person name="Martin F.M."/>
        </authorList>
    </citation>
    <scope>NUCLEOTIDE SEQUENCE</scope>
    <source>
        <strain evidence="3">KKN 215</strain>
    </source>
</reference>
<dbReference type="EMBL" id="JAEVFJ010000087">
    <property type="protein sequence ID" value="KAH8070031.1"/>
    <property type="molecule type" value="Genomic_DNA"/>
</dbReference>
<dbReference type="PROSITE" id="PS51184">
    <property type="entry name" value="JMJC"/>
    <property type="match status" value="1"/>
</dbReference>
<organism evidence="3 4">
    <name type="scientific">Cristinia sonorae</name>
    <dbReference type="NCBI Taxonomy" id="1940300"/>
    <lineage>
        <taxon>Eukaryota</taxon>
        <taxon>Fungi</taxon>
        <taxon>Dikarya</taxon>
        <taxon>Basidiomycota</taxon>
        <taxon>Agaricomycotina</taxon>
        <taxon>Agaricomycetes</taxon>
        <taxon>Agaricomycetidae</taxon>
        <taxon>Agaricales</taxon>
        <taxon>Pleurotineae</taxon>
        <taxon>Stephanosporaceae</taxon>
        <taxon>Cristinia</taxon>
    </lineage>
</organism>
<evidence type="ECO:0000313" key="3">
    <source>
        <dbReference type="EMBL" id="KAH8070031.1"/>
    </source>
</evidence>